<keyword evidence="6" id="KW-0119">Carbohydrate metabolism</keyword>
<feature type="binding site" evidence="6">
    <location>
        <position position="169"/>
    </location>
    <ligand>
        <name>Mg(2+)</name>
        <dbReference type="ChEBI" id="CHEBI:18420"/>
    </ligand>
</feature>
<dbReference type="PANTHER" id="PTHR43434:SF1">
    <property type="entry name" value="PHOSPHOGLYCOLATE PHOSPHATASE"/>
    <property type="match status" value="1"/>
</dbReference>
<protein>
    <recommendedName>
        <fullName evidence="5 6">Phosphoglycolate phosphatase</fullName>
        <shortName evidence="6">PGP</shortName>
        <shortName evidence="6">PGPase</shortName>
        <ecNumber evidence="5 6">3.1.3.18</ecNumber>
    </recommendedName>
</protein>
<dbReference type="SFLD" id="SFLDS00003">
    <property type="entry name" value="Haloacid_Dehalogenase"/>
    <property type="match status" value="1"/>
</dbReference>
<dbReference type="InterPro" id="IPR036412">
    <property type="entry name" value="HAD-like_sf"/>
</dbReference>
<keyword evidence="6 7" id="KW-0378">Hydrolase</keyword>
<dbReference type="GO" id="GO:0005829">
    <property type="term" value="C:cytosol"/>
    <property type="evidence" value="ECO:0007669"/>
    <property type="project" value="TreeGrafter"/>
</dbReference>
<dbReference type="EMBL" id="UGSK01000001">
    <property type="protein sequence ID" value="SUB00377.1"/>
    <property type="molecule type" value="Genomic_DNA"/>
</dbReference>
<dbReference type="InterPro" id="IPR037512">
    <property type="entry name" value="PGPase_prok"/>
</dbReference>
<dbReference type="SFLD" id="SFLDG01129">
    <property type="entry name" value="C1.5:_HAD__Beta-PGM__Phosphata"/>
    <property type="match status" value="1"/>
</dbReference>
<evidence type="ECO:0000256" key="3">
    <source>
        <dbReference type="ARBA" id="ARBA00004818"/>
    </source>
</evidence>
<evidence type="ECO:0000313" key="7">
    <source>
        <dbReference type="EMBL" id="SUB00377.1"/>
    </source>
</evidence>
<evidence type="ECO:0000256" key="1">
    <source>
        <dbReference type="ARBA" id="ARBA00000830"/>
    </source>
</evidence>
<dbReference type="EC" id="3.1.3.18" evidence="5 6"/>
<evidence type="ECO:0000256" key="5">
    <source>
        <dbReference type="ARBA" id="ARBA00013078"/>
    </source>
</evidence>
<evidence type="ECO:0000256" key="4">
    <source>
        <dbReference type="ARBA" id="ARBA00006171"/>
    </source>
</evidence>
<dbReference type="GO" id="GO:0006281">
    <property type="term" value="P:DNA repair"/>
    <property type="evidence" value="ECO:0007669"/>
    <property type="project" value="TreeGrafter"/>
</dbReference>
<dbReference type="Gene3D" id="3.40.50.1000">
    <property type="entry name" value="HAD superfamily/HAD-like"/>
    <property type="match status" value="1"/>
</dbReference>
<accession>A0A378ZT91</accession>
<dbReference type="SUPFAM" id="SSF56784">
    <property type="entry name" value="HAD-like"/>
    <property type="match status" value="1"/>
</dbReference>
<dbReference type="Gene3D" id="1.10.150.240">
    <property type="entry name" value="Putative phosphatase, domain 2"/>
    <property type="match status" value="1"/>
</dbReference>
<dbReference type="HAMAP" id="MF_00495">
    <property type="entry name" value="GPH_hydrolase_bact"/>
    <property type="match status" value="1"/>
</dbReference>
<dbReference type="InterPro" id="IPR023214">
    <property type="entry name" value="HAD_sf"/>
</dbReference>
<dbReference type="InterPro" id="IPR050155">
    <property type="entry name" value="HAD-like_hydrolase_sf"/>
</dbReference>
<evidence type="ECO:0000313" key="8">
    <source>
        <dbReference type="Proteomes" id="UP000255000"/>
    </source>
</evidence>
<dbReference type="GO" id="GO:0005975">
    <property type="term" value="P:carbohydrate metabolic process"/>
    <property type="evidence" value="ECO:0007669"/>
    <property type="project" value="InterPro"/>
</dbReference>
<comment type="similarity">
    <text evidence="4 6">Belongs to the HAD-like hydrolase superfamily. CbbY/CbbZ/Gph/YieH family.</text>
</comment>
<dbReference type="Pfam" id="PF13419">
    <property type="entry name" value="HAD_2"/>
    <property type="match status" value="1"/>
</dbReference>
<keyword evidence="6" id="KW-0479">Metal-binding</keyword>
<name>A0A378ZT91_9HYPH</name>
<comment type="catalytic activity">
    <reaction evidence="1 6">
        <text>2-phosphoglycolate + H2O = glycolate + phosphate</text>
        <dbReference type="Rhea" id="RHEA:14369"/>
        <dbReference type="ChEBI" id="CHEBI:15377"/>
        <dbReference type="ChEBI" id="CHEBI:29805"/>
        <dbReference type="ChEBI" id="CHEBI:43474"/>
        <dbReference type="ChEBI" id="CHEBI:58033"/>
        <dbReference type="EC" id="3.1.3.18"/>
    </reaction>
</comment>
<feature type="binding site" evidence="6">
    <location>
        <position position="7"/>
    </location>
    <ligand>
        <name>Mg(2+)</name>
        <dbReference type="ChEBI" id="CHEBI:18420"/>
    </ligand>
</feature>
<dbReference type="OrthoDB" id="9793014at2"/>
<comment type="pathway">
    <text evidence="3 6">Organic acid metabolism; glycolate biosynthesis; glycolate from 2-phosphoglycolate: step 1/1.</text>
</comment>
<dbReference type="RefSeq" id="WP_019962663.1">
    <property type="nucleotide sequence ID" value="NZ_UGSK01000001.1"/>
</dbReference>
<dbReference type="GO" id="GO:0008967">
    <property type="term" value="F:phosphoglycolate phosphatase activity"/>
    <property type="evidence" value="ECO:0007669"/>
    <property type="project" value="UniProtKB-UniRule"/>
</dbReference>
<gene>
    <name evidence="7" type="primary">gph_1</name>
    <name evidence="7" type="ORF">NCTC13350_01290</name>
</gene>
<evidence type="ECO:0000256" key="2">
    <source>
        <dbReference type="ARBA" id="ARBA00001946"/>
    </source>
</evidence>
<sequence length="232" mass="23944">MATLVFDLDGTLADTAEDLVAALNAALAGAGYGPVPLELARPQAGNGSAALIRLGLLFHGADPAQAPLDKMRADFLDYYEANIAAFSRPYEGVPETLEKLAGGGWRLAICTNKPENLARRLLDELSLTGLFGSIVGGNTYPRPKPDALPVLGAIRRAGGEPCKSILIGDTATDIAAAKAAQIPVIAVDFGYASVPVADLSPDRVISAFADLAAAVETLGITARPHGPDCSQP</sequence>
<dbReference type="GO" id="GO:0046872">
    <property type="term" value="F:metal ion binding"/>
    <property type="evidence" value="ECO:0007669"/>
    <property type="project" value="UniProtKB-KW"/>
</dbReference>
<feature type="binding site" evidence="6">
    <location>
        <position position="9"/>
    </location>
    <ligand>
        <name>Mg(2+)</name>
        <dbReference type="ChEBI" id="CHEBI:18420"/>
    </ligand>
</feature>
<dbReference type="InterPro" id="IPR041492">
    <property type="entry name" value="HAD_2"/>
</dbReference>
<comment type="function">
    <text evidence="6">Specifically catalyzes the dephosphorylation of 2-phosphoglycolate. Is involved in the dissimilation of the intracellular 2-phosphoglycolate formed during the DNA repair of 3'-phosphoglycolate ends, a major class of DNA lesions induced by oxidative stress.</text>
</comment>
<organism evidence="7 8">
    <name type="scientific">Pannonibacter phragmitetus</name>
    <dbReference type="NCBI Taxonomy" id="121719"/>
    <lineage>
        <taxon>Bacteria</taxon>
        <taxon>Pseudomonadati</taxon>
        <taxon>Pseudomonadota</taxon>
        <taxon>Alphaproteobacteria</taxon>
        <taxon>Hyphomicrobiales</taxon>
        <taxon>Stappiaceae</taxon>
        <taxon>Pannonibacter</taxon>
    </lineage>
</organism>
<dbReference type="GO" id="GO:0046295">
    <property type="term" value="P:glycolate biosynthetic process"/>
    <property type="evidence" value="ECO:0007669"/>
    <property type="project" value="UniProtKB-UniRule"/>
</dbReference>
<dbReference type="UniPathway" id="UPA00865">
    <property type="reaction ID" value="UER00834"/>
</dbReference>
<dbReference type="AlphaFoldDB" id="A0A378ZT91"/>
<evidence type="ECO:0000256" key="6">
    <source>
        <dbReference type="HAMAP-Rule" id="MF_00495"/>
    </source>
</evidence>
<reference evidence="7 8" key="1">
    <citation type="submission" date="2018-06" db="EMBL/GenBank/DDBJ databases">
        <authorList>
            <consortium name="Pathogen Informatics"/>
            <person name="Doyle S."/>
        </authorList>
    </citation>
    <scope>NUCLEOTIDE SEQUENCE [LARGE SCALE GENOMIC DNA]</scope>
    <source>
        <strain evidence="7 8">NCTC13350</strain>
    </source>
</reference>
<keyword evidence="6" id="KW-0460">Magnesium</keyword>
<feature type="active site" description="Nucleophile" evidence="6">
    <location>
        <position position="7"/>
    </location>
</feature>
<dbReference type="Proteomes" id="UP000255000">
    <property type="component" value="Unassembled WGS sequence"/>
</dbReference>
<dbReference type="InterPro" id="IPR023198">
    <property type="entry name" value="PGP-like_dom2"/>
</dbReference>
<dbReference type="PANTHER" id="PTHR43434">
    <property type="entry name" value="PHOSPHOGLYCOLATE PHOSPHATASE"/>
    <property type="match status" value="1"/>
</dbReference>
<proteinExistence type="inferred from homology"/>
<comment type="cofactor">
    <cofactor evidence="2 6">
        <name>Mg(2+)</name>
        <dbReference type="ChEBI" id="CHEBI:18420"/>
    </cofactor>
</comment>